<feature type="modified residue" description="O-(pantetheine 4'-phosphoryl)serine" evidence="7">
    <location>
        <position position="20"/>
    </location>
</feature>
<evidence type="ECO:0000256" key="1">
    <source>
        <dbReference type="ARBA" id="ARBA00022450"/>
    </source>
</evidence>
<dbReference type="NCBIfam" id="NF002151">
    <property type="entry name" value="PRK00982.1-5"/>
    <property type="match status" value="1"/>
</dbReference>
<dbReference type="PANTHER" id="PTHR20863:SF76">
    <property type="entry name" value="CARRIER DOMAIN-CONTAINING PROTEIN"/>
    <property type="match status" value="1"/>
</dbReference>
<dbReference type="GO" id="GO:0000035">
    <property type="term" value="F:acyl binding"/>
    <property type="evidence" value="ECO:0007669"/>
    <property type="project" value="TreeGrafter"/>
</dbReference>
<comment type="subcellular location">
    <subcellularLocation>
        <location evidence="7">Cytoplasm</location>
    </subcellularLocation>
</comment>
<evidence type="ECO:0000256" key="2">
    <source>
        <dbReference type="ARBA" id="ARBA00022516"/>
    </source>
</evidence>
<keyword evidence="3 7" id="KW-0597">Phosphoprotein</keyword>
<reference evidence="11 12" key="1">
    <citation type="submission" date="2015-05" db="EMBL/GenBank/DDBJ databases">
        <title>Genome assembly of Archangium gephyra DSM 2261.</title>
        <authorList>
            <person name="Sharma G."/>
            <person name="Subramanian S."/>
        </authorList>
    </citation>
    <scope>NUCLEOTIDE SEQUENCE [LARGE SCALE GENOMIC DNA]</scope>
    <source>
        <strain evidence="11 12">DSM 2261</strain>
    </source>
</reference>
<dbReference type="SUPFAM" id="SSF47336">
    <property type="entry name" value="ACP-like"/>
    <property type="match status" value="1"/>
</dbReference>
<keyword evidence="2 7" id="KW-0444">Lipid biosynthesis</keyword>
<dbReference type="NCBIfam" id="NF002150">
    <property type="entry name" value="PRK00982.1-4"/>
    <property type="match status" value="1"/>
</dbReference>
<keyword evidence="7" id="KW-0963">Cytoplasm</keyword>
<dbReference type="InterPro" id="IPR036736">
    <property type="entry name" value="ACP-like_sf"/>
</dbReference>
<evidence type="ECO:0000259" key="10">
    <source>
        <dbReference type="PROSITE" id="PS50075"/>
    </source>
</evidence>
<evidence type="ECO:0000256" key="8">
    <source>
        <dbReference type="NCBIfam" id="TIGR00517"/>
    </source>
</evidence>
<evidence type="ECO:0000256" key="3">
    <source>
        <dbReference type="ARBA" id="ARBA00022553"/>
    </source>
</evidence>
<feature type="domain" description="Carrier" evidence="10">
    <location>
        <begin position="1"/>
        <end position="60"/>
    </location>
</feature>
<dbReference type="PANTHER" id="PTHR20863">
    <property type="entry name" value="ACYL CARRIER PROTEIN"/>
    <property type="match status" value="1"/>
</dbReference>
<dbReference type="GO" id="GO:0000036">
    <property type="term" value="F:acyl carrier activity"/>
    <property type="evidence" value="ECO:0007669"/>
    <property type="project" value="UniProtKB-UniRule"/>
</dbReference>
<organism evidence="11 12">
    <name type="scientific">Archangium gephyra</name>
    <dbReference type="NCBI Taxonomy" id="48"/>
    <lineage>
        <taxon>Bacteria</taxon>
        <taxon>Pseudomonadati</taxon>
        <taxon>Myxococcota</taxon>
        <taxon>Myxococcia</taxon>
        <taxon>Myxococcales</taxon>
        <taxon>Cystobacterineae</taxon>
        <taxon>Archangiaceae</taxon>
        <taxon>Archangium</taxon>
    </lineage>
</organism>
<evidence type="ECO:0000256" key="4">
    <source>
        <dbReference type="ARBA" id="ARBA00022832"/>
    </source>
</evidence>
<evidence type="ECO:0000313" key="11">
    <source>
        <dbReference type="EMBL" id="AKJ02519.1"/>
    </source>
</evidence>
<keyword evidence="5 7" id="KW-0443">Lipid metabolism</keyword>
<comment type="PTM">
    <text evidence="7">4'-phosphopantetheine is transferred from CoA to a specific serine of apo-ACP by AcpS. This modification is essential for activity because fatty acids are bound in thioester linkage to the sulfhydryl of the prosthetic group.</text>
</comment>
<comment type="function">
    <text evidence="7 9">Carrier of the growing fatty acid chain in fatty acid biosynthesis.</text>
</comment>
<dbReference type="Proteomes" id="UP000035579">
    <property type="component" value="Chromosome"/>
</dbReference>
<comment type="pathway">
    <text evidence="7 9">Lipid metabolism; fatty acid biosynthesis.</text>
</comment>
<evidence type="ECO:0000256" key="5">
    <source>
        <dbReference type="ARBA" id="ARBA00023098"/>
    </source>
</evidence>
<name>A0AAC8Q7Y1_9BACT</name>
<protein>
    <recommendedName>
        <fullName evidence="7 8">Acyl carrier protein</fullName>
        <shortName evidence="7">ACP</shortName>
    </recommendedName>
</protein>
<comment type="PTM">
    <text evidence="9">4'-phosphopantetheine is transferred from CoA to a specific serine of apo-ACP by acpS.</text>
</comment>
<keyword evidence="1 7" id="KW-0596">Phosphopantetheine</keyword>
<dbReference type="InterPro" id="IPR006162">
    <property type="entry name" value="Ppantetheine_attach_site"/>
</dbReference>
<dbReference type="GO" id="GO:0005737">
    <property type="term" value="C:cytoplasm"/>
    <property type="evidence" value="ECO:0007669"/>
    <property type="project" value="UniProtKB-SubCell"/>
</dbReference>
<keyword evidence="6 7" id="KW-0275">Fatty acid biosynthesis</keyword>
<accession>A0AAC8Q7Y1</accession>
<proteinExistence type="inferred from homology"/>
<dbReference type="NCBIfam" id="NF002148">
    <property type="entry name" value="PRK00982.1-2"/>
    <property type="match status" value="1"/>
</dbReference>
<dbReference type="InterPro" id="IPR003231">
    <property type="entry name" value="ACP"/>
</dbReference>
<dbReference type="Pfam" id="PF00550">
    <property type="entry name" value="PP-binding"/>
    <property type="match status" value="1"/>
</dbReference>
<evidence type="ECO:0000256" key="6">
    <source>
        <dbReference type="ARBA" id="ARBA00023160"/>
    </source>
</evidence>
<dbReference type="Gene3D" id="1.10.1200.10">
    <property type="entry name" value="ACP-like"/>
    <property type="match status" value="1"/>
</dbReference>
<dbReference type="PROSITE" id="PS00012">
    <property type="entry name" value="PHOSPHOPANTETHEINE"/>
    <property type="match status" value="1"/>
</dbReference>
<dbReference type="PROSITE" id="PS50075">
    <property type="entry name" value="CARRIER"/>
    <property type="match status" value="1"/>
</dbReference>
<dbReference type="KEGG" id="age:AA314_04145"/>
<dbReference type="InterPro" id="IPR009081">
    <property type="entry name" value="PP-bd_ACP"/>
</dbReference>
<sequence>MGEDEIKPESSFIEDLGADSLDIVELVMAMEEEFEVEIPDEEAENIKTVGDAINYINTHKK</sequence>
<evidence type="ECO:0000256" key="9">
    <source>
        <dbReference type="RuleBase" id="RU003545"/>
    </source>
</evidence>
<dbReference type="HAMAP" id="MF_01217">
    <property type="entry name" value="Acyl_carrier"/>
    <property type="match status" value="1"/>
</dbReference>
<gene>
    <name evidence="7" type="primary">acpP</name>
    <name evidence="11" type="ORF">AA314_04145</name>
</gene>
<dbReference type="AlphaFoldDB" id="A0AAC8Q7Y1"/>
<evidence type="ECO:0000313" key="12">
    <source>
        <dbReference type="Proteomes" id="UP000035579"/>
    </source>
</evidence>
<dbReference type="EMBL" id="CP011509">
    <property type="protein sequence ID" value="AKJ02519.1"/>
    <property type="molecule type" value="Genomic_DNA"/>
</dbReference>
<dbReference type="NCBIfam" id="TIGR00517">
    <property type="entry name" value="acyl_carrier"/>
    <property type="match status" value="1"/>
</dbReference>
<keyword evidence="4 7" id="KW-0276">Fatty acid metabolism</keyword>
<evidence type="ECO:0000256" key="7">
    <source>
        <dbReference type="HAMAP-Rule" id="MF_01217"/>
    </source>
</evidence>
<comment type="similarity">
    <text evidence="7">Belongs to the acyl carrier protein (ACP) family.</text>
</comment>